<reference evidence="13" key="1">
    <citation type="submission" date="2022-05" db="EMBL/GenBank/DDBJ databases">
        <title>Impact of host demography and evolutionary history on endosymbiont molecular evolution: a test in carpenter ants (Genus Camponotus) and their Blochmannia endosymbionts.</title>
        <authorList>
            <person name="Manthey J.D."/>
            <person name="Giron J.C."/>
            <person name="Hruska J.P."/>
        </authorList>
    </citation>
    <scope>NUCLEOTIDE SEQUENCE</scope>
    <source>
        <strain evidence="13">C-039</strain>
    </source>
</reference>
<dbReference type="PANTHER" id="PTHR43527:SF2">
    <property type="entry name" value="4-DIPHOSPHOCYTIDYL-2-C-METHYL-D-ERYTHRITOL KINASE, CHLOROPLASTIC"/>
    <property type="match status" value="1"/>
</dbReference>
<dbReference type="EC" id="2.7.1.148" evidence="2 10"/>
<dbReference type="Pfam" id="PF08544">
    <property type="entry name" value="GHMP_kinases_C"/>
    <property type="match status" value="1"/>
</dbReference>
<comment type="function">
    <text evidence="10">Catalyzes the phosphorylation of the position 2 hydroxy group of 4-diphosphocytidyl-2C-methyl-D-erythritol.</text>
</comment>
<protein>
    <recommendedName>
        <fullName evidence="3 10">4-diphosphocytidyl-2-C-methyl-D-erythritol kinase</fullName>
        <shortName evidence="10">CMK</shortName>
        <ecNumber evidence="2 10">2.7.1.148</ecNumber>
    </recommendedName>
    <alternativeName>
        <fullName evidence="9 10">4-(cytidine-5'-diphospho)-2-C-methyl-D-erythritol kinase</fullName>
    </alternativeName>
</protein>
<name>A0A9Q8TWA1_9ENTR</name>
<evidence type="ECO:0000256" key="7">
    <source>
        <dbReference type="ARBA" id="ARBA00022840"/>
    </source>
</evidence>
<evidence type="ECO:0000256" key="9">
    <source>
        <dbReference type="ARBA" id="ARBA00032554"/>
    </source>
</evidence>
<keyword evidence="7 10" id="KW-0067">ATP-binding</keyword>
<evidence type="ECO:0000256" key="6">
    <source>
        <dbReference type="ARBA" id="ARBA00022777"/>
    </source>
</evidence>
<dbReference type="Gene3D" id="3.30.70.890">
    <property type="entry name" value="GHMP kinase, C-terminal domain"/>
    <property type="match status" value="1"/>
</dbReference>
<feature type="active site" evidence="10">
    <location>
        <position position="139"/>
    </location>
</feature>
<dbReference type="GO" id="GO:0050515">
    <property type="term" value="F:4-(cytidine 5'-diphospho)-2-C-methyl-D-erythritol kinase activity"/>
    <property type="evidence" value="ECO:0007669"/>
    <property type="project" value="UniProtKB-UniRule"/>
</dbReference>
<dbReference type="GO" id="GO:0016114">
    <property type="term" value="P:terpenoid biosynthetic process"/>
    <property type="evidence" value="ECO:0007669"/>
    <property type="project" value="UniProtKB-UniRule"/>
</dbReference>
<organism evidence="13 14">
    <name type="scientific">Candidatus Blochmannia vicinus</name>
    <name type="common">nom. nud.</name>
    <dbReference type="NCBI Taxonomy" id="251540"/>
    <lineage>
        <taxon>Bacteria</taxon>
        <taxon>Pseudomonadati</taxon>
        <taxon>Pseudomonadota</taxon>
        <taxon>Gammaproteobacteria</taxon>
        <taxon>Enterobacterales</taxon>
        <taxon>Enterobacteriaceae</taxon>
        <taxon>ant endosymbionts</taxon>
        <taxon>Candidatus Blochmanniella</taxon>
    </lineage>
</organism>
<dbReference type="GO" id="GO:0005524">
    <property type="term" value="F:ATP binding"/>
    <property type="evidence" value="ECO:0007669"/>
    <property type="project" value="UniProtKB-UniRule"/>
</dbReference>
<comment type="pathway">
    <text evidence="10">Isoprenoid biosynthesis; isopentenyl diphosphate biosynthesis via DXP pathway; isopentenyl diphosphate from 1-deoxy-D-xylulose 5-phosphate: step 3/6.</text>
</comment>
<sequence>MNYQWPSPGKLNLFLHITGYRANDYHYLQTLFQFIDYGDSIEVLVTDTGKVRLFTQMDGLMYRNNLVVRAAKLLQYYCWPNKKSALGADIFLNKVLPIGSGLGGASSNAATVLMILNQQWRCYLNKNILMRLGLMLGSDVPVFIYGYSAFAEGVGNVLTPVFIPEKWYLLVIPPISINTSWVFQVYKLKNRFYSPYRSMRDLLSASFSNDLEEIVKEIAPEIKVYFNYLSQYASTRLTGTGSCIFSEFNTEYLAYQVQSYLPSWIKSIVTRGINLSPLHQKLLKYNTLIL</sequence>
<comment type="catalytic activity">
    <reaction evidence="10">
        <text>4-CDP-2-C-methyl-D-erythritol + ATP = 4-CDP-2-C-methyl-D-erythritol 2-phosphate + ADP + H(+)</text>
        <dbReference type="Rhea" id="RHEA:18437"/>
        <dbReference type="ChEBI" id="CHEBI:15378"/>
        <dbReference type="ChEBI" id="CHEBI:30616"/>
        <dbReference type="ChEBI" id="CHEBI:57823"/>
        <dbReference type="ChEBI" id="CHEBI:57919"/>
        <dbReference type="ChEBI" id="CHEBI:456216"/>
        <dbReference type="EC" id="2.7.1.148"/>
    </reaction>
</comment>
<dbReference type="NCBIfam" id="TIGR00154">
    <property type="entry name" value="ispE"/>
    <property type="match status" value="1"/>
</dbReference>
<feature type="domain" description="GHMP kinase N-terminal" evidence="11">
    <location>
        <begin position="65"/>
        <end position="146"/>
    </location>
</feature>
<evidence type="ECO:0000256" key="2">
    <source>
        <dbReference type="ARBA" id="ARBA00012052"/>
    </source>
</evidence>
<comment type="subunit">
    <text evidence="10">Homodimer.</text>
</comment>
<evidence type="ECO:0000256" key="5">
    <source>
        <dbReference type="ARBA" id="ARBA00022741"/>
    </source>
</evidence>
<dbReference type="GO" id="GO:0019288">
    <property type="term" value="P:isopentenyl diphosphate biosynthetic process, methylerythritol 4-phosphate pathway"/>
    <property type="evidence" value="ECO:0007669"/>
    <property type="project" value="UniProtKB-UniRule"/>
</dbReference>
<evidence type="ECO:0000256" key="1">
    <source>
        <dbReference type="ARBA" id="ARBA00009684"/>
    </source>
</evidence>
<feature type="domain" description="GHMP kinase C-terminal" evidence="12">
    <location>
        <begin position="198"/>
        <end position="263"/>
    </location>
</feature>
<dbReference type="SUPFAM" id="SSF55060">
    <property type="entry name" value="GHMP Kinase, C-terminal domain"/>
    <property type="match status" value="1"/>
</dbReference>
<dbReference type="InterPro" id="IPR006204">
    <property type="entry name" value="GHMP_kinase_N_dom"/>
</dbReference>
<keyword evidence="8 10" id="KW-0414">Isoprene biosynthesis</keyword>
<dbReference type="SUPFAM" id="SSF54211">
    <property type="entry name" value="Ribosomal protein S5 domain 2-like"/>
    <property type="match status" value="1"/>
</dbReference>
<keyword evidence="4 10" id="KW-0808">Transferase</keyword>
<feature type="active site" evidence="10">
    <location>
        <position position="10"/>
    </location>
</feature>
<dbReference type="PIRSF" id="PIRSF010376">
    <property type="entry name" value="IspE"/>
    <property type="match status" value="1"/>
</dbReference>
<feature type="binding site" evidence="10">
    <location>
        <begin position="97"/>
        <end position="107"/>
    </location>
    <ligand>
        <name>ATP</name>
        <dbReference type="ChEBI" id="CHEBI:30616"/>
    </ligand>
</feature>
<dbReference type="Gene3D" id="3.30.230.10">
    <property type="match status" value="1"/>
</dbReference>
<evidence type="ECO:0000259" key="12">
    <source>
        <dbReference type="Pfam" id="PF08544"/>
    </source>
</evidence>
<dbReference type="InterPro" id="IPR004424">
    <property type="entry name" value="IspE"/>
</dbReference>
<evidence type="ECO:0000256" key="4">
    <source>
        <dbReference type="ARBA" id="ARBA00022679"/>
    </source>
</evidence>
<dbReference type="InterPro" id="IPR020568">
    <property type="entry name" value="Ribosomal_Su5_D2-typ_SF"/>
</dbReference>
<evidence type="ECO:0000256" key="8">
    <source>
        <dbReference type="ARBA" id="ARBA00023229"/>
    </source>
</evidence>
<dbReference type="EMBL" id="CP097753">
    <property type="protein sequence ID" value="URJ28407.1"/>
    <property type="molecule type" value="Genomic_DNA"/>
</dbReference>
<proteinExistence type="inferred from homology"/>
<dbReference type="InterPro" id="IPR036554">
    <property type="entry name" value="GHMP_kinase_C_sf"/>
</dbReference>
<evidence type="ECO:0000259" key="11">
    <source>
        <dbReference type="Pfam" id="PF00288"/>
    </source>
</evidence>
<accession>A0A9Q8TWA1</accession>
<dbReference type="Proteomes" id="UP001056209">
    <property type="component" value="Chromosome"/>
</dbReference>
<dbReference type="PANTHER" id="PTHR43527">
    <property type="entry name" value="4-DIPHOSPHOCYTIDYL-2-C-METHYL-D-ERYTHRITOL KINASE, CHLOROPLASTIC"/>
    <property type="match status" value="1"/>
</dbReference>
<comment type="similarity">
    <text evidence="1 10">Belongs to the GHMP kinase family. IspE subfamily.</text>
</comment>
<dbReference type="Pfam" id="PF00288">
    <property type="entry name" value="GHMP_kinases_N"/>
    <property type="match status" value="1"/>
</dbReference>
<keyword evidence="5 10" id="KW-0547">Nucleotide-binding</keyword>
<gene>
    <name evidence="10 13" type="primary">ispE</name>
    <name evidence="13" type="ORF">M9393_01470</name>
</gene>
<keyword evidence="6 10" id="KW-0418">Kinase</keyword>
<dbReference type="AlphaFoldDB" id="A0A9Q8TWA1"/>
<dbReference type="HAMAP" id="MF_00061">
    <property type="entry name" value="IspE"/>
    <property type="match status" value="1"/>
</dbReference>
<dbReference type="InterPro" id="IPR014721">
    <property type="entry name" value="Ribsml_uS5_D2-typ_fold_subgr"/>
</dbReference>
<evidence type="ECO:0000256" key="3">
    <source>
        <dbReference type="ARBA" id="ARBA00017473"/>
    </source>
</evidence>
<dbReference type="RefSeq" id="WP_250248863.1">
    <property type="nucleotide sequence ID" value="NZ_CP097753.1"/>
</dbReference>
<evidence type="ECO:0000256" key="10">
    <source>
        <dbReference type="HAMAP-Rule" id="MF_00061"/>
    </source>
</evidence>
<evidence type="ECO:0000313" key="14">
    <source>
        <dbReference type="Proteomes" id="UP001056209"/>
    </source>
</evidence>
<dbReference type="InterPro" id="IPR013750">
    <property type="entry name" value="GHMP_kinase_C_dom"/>
</dbReference>
<evidence type="ECO:0000313" key="13">
    <source>
        <dbReference type="EMBL" id="URJ28407.1"/>
    </source>
</evidence>